<gene>
    <name evidence="2" type="ORF">CERZMDRAFT_83757</name>
</gene>
<organism evidence="2 3">
    <name type="scientific">Cercospora zeae-maydis SCOH1-5</name>
    <dbReference type="NCBI Taxonomy" id="717836"/>
    <lineage>
        <taxon>Eukaryota</taxon>
        <taxon>Fungi</taxon>
        <taxon>Dikarya</taxon>
        <taxon>Ascomycota</taxon>
        <taxon>Pezizomycotina</taxon>
        <taxon>Dothideomycetes</taxon>
        <taxon>Dothideomycetidae</taxon>
        <taxon>Mycosphaerellales</taxon>
        <taxon>Mycosphaerellaceae</taxon>
        <taxon>Cercospora</taxon>
    </lineage>
</organism>
<accession>A0A6A6FJH4</accession>
<evidence type="ECO:0000313" key="2">
    <source>
        <dbReference type="EMBL" id="KAF2213619.1"/>
    </source>
</evidence>
<proteinExistence type="predicted"/>
<feature type="compositionally biased region" description="Gly residues" evidence="1">
    <location>
        <begin position="91"/>
        <end position="105"/>
    </location>
</feature>
<dbReference type="Proteomes" id="UP000799539">
    <property type="component" value="Unassembled WGS sequence"/>
</dbReference>
<protein>
    <submittedName>
        <fullName evidence="2">Uncharacterized protein</fullName>
    </submittedName>
</protein>
<dbReference type="EMBL" id="ML992670">
    <property type="protein sequence ID" value="KAF2213619.1"/>
    <property type="molecule type" value="Genomic_DNA"/>
</dbReference>
<evidence type="ECO:0000256" key="1">
    <source>
        <dbReference type="SAM" id="MobiDB-lite"/>
    </source>
</evidence>
<keyword evidence="3" id="KW-1185">Reference proteome</keyword>
<reference evidence="2" key="1">
    <citation type="journal article" date="2020" name="Stud. Mycol.">
        <title>101 Dothideomycetes genomes: a test case for predicting lifestyles and emergence of pathogens.</title>
        <authorList>
            <person name="Haridas S."/>
            <person name="Albert R."/>
            <person name="Binder M."/>
            <person name="Bloem J."/>
            <person name="Labutti K."/>
            <person name="Salamov A."/>
            <person name="Andreopoulos B."/>
            <person name="Baker S."/>
            <person name="Barry K."/>
            <person name="Bills G."/>
            <person name="Bluhm B."/>
            <person name="Cannon C."/>
            <person name="Castanera R."/>
            <person name="Culley D."/>
            <person name="Daum C."/>
            <person name="Ezra D."/>
            <person name="Gonzalez J."/>
            <person name="Henrissat B."/>
            <person name="Kuo A."/>
            <person name="Liang C."/>
            <person name="Lipzen A."/>
            <person name="Lutzoni F."/>
            <person name="Magnuson J."/>
            <person name="Mondo S."/>
            <person name="Nolan M."/>
            <person name="Ohm R."/>
            <person name="Pangilinan J."/>
            <person name="Park H.-J."/>
            <person name="Ramirez L."/>
            <person name="Alfaro M."/>
            <person name="Sun H."/>
            <person name="Tritt A."/>
            <person name="Yoshinaga Y."/>
            <person name="Zwiers L.-H."/>
            <person name="Turgeon B."/>
            <person name="Goodwin S."/>
            <person name="Spatafora J."/>
            <person name="Crous P."/>
            <person name="Grigoriev I."/>
        </authorList>
    </citation>
    <scope>NUCLEOTIDE SEQUENCE</scope>
    <source>
        <strain evidence="2">SCOH1-5</strain>
    </source>
</reference>
<evidence type="ECO:0000313" key="3">
    <source>
        <dbReference type="Proteomes" id="UP000799539"/>
    </source>
</evidence>
<name>A0A6A6FJH4_9PEZI</name>
<dbReference type="AlphaFoldDB" id="A0A6A6FJH4"/>
<feature type="region of interest" description="Disordered" evidence="1">
    <location>
        <begin position="91"/>
        <end position="120"/>
    </location>
</feature>
<sequence>MGKNAQGGHKRQRGGRGGGSAAAIVCEWARARFLHLFVAMVTALIYASRLPAAHAIWEESNPANYGWHDHVPGEGPIPFLNVPPCWALGGGRGRGRGGGGGGAGGSCAPTPPPERPLKSNVREGTMACVVGYRDSKRIKVFPSAR</sequence>